<accession>A0AAF0ED05</accession>
<sequence>MAQEHAKARSAAPPLPASSDGFDKELDAMFSAAPALPPAPVVPVPDAPTPAGPAEEPVDATKDAAADDTADFSMLSDDEYAEEAAAVCDILASKDKPRKRKPVLEQADDSELGRSKRTLFVGNVPVSALTTRSVRKQFQRHMEAVSPYPQCTQVVSLRFRSVSFSVPTSDAAPKEETAPGPSNKRRERARLFRERQGGNESPAPTPLTAQQKRKIAFIRQDLNERAESVHAYVRLGDPALVHAHRQRDGEPHDERLTGPVLATLLARALDNTVFEGRHLRADTVQQLEPHEMLAAGLDQVHLPDGTPLSHRSASTVDPKRTIFVGNLDFEAQEEEVRALFEKLPPMVPSQAVRLDGTPVSDAMQPGEWVESVRIVRDKATQLGKGFAYVKFVDSLCVDEMIALHEAEEAFVAAGRHSTRPASSRPVARPIQLADGEEFRRRVKLRKRALRISRCKATTGDESRKRSQPMDSPRTPPKRRLPEALARARASGAPTPQGSSPGVRADVGADLSMLSKEQRAALKKSDPARQARRLQKKQAKKVAAKVGQGRERVKLPQRSMAKKIARAKRT</sequence>
<feature type="region of interest" description="Disordered" evidence="8">
    <location>
        <begin position="449"/>
        <end position="569"/>
    </location>
</feature>
<proteinExistence type="inferred from homology"/>
<name>A0AAF0ED05_9BASI</name>
<dbReference type="Gene3D" id="3.30.70.330">
    <property type="match status" value="1"/>
</dbReference>
<dbReference type="SMART" id="SM00360">
    <property type="entry name" value="RRM"/>
    <property type="match status" value="1"/>
</dbReference>
<feature type="compositionally biased region" description="Pro residues" evidence="8">
    <location>
        <begin position="35"/>
        <end position="51"/>
    </location>
</feature>
<feature type="compositionally biased region" description="Basic residues" evidence="8">
    <location>
        <begin position="529"/>
        <end position="542"/>
    </location>
</feature>
<keyword evidence="5 7" id="KW-0694">RNA-binding</keyword>
<evidence type="ECO:0000256" key="6">
    <source>
        <dbReference type="ARBA" id="ARBA00023242"/>
    </source>
</evidence>
<dbReference type="PROSITE" id="PS50102">
    <property type="entry name" value="RRM"/>
    <property type="match status" value="1"/>
</dbReference>
<dbReference type="EMBL" id="CP119902">
    <property type="protein sequence ID" value="WFD23310.1"/>
    <property type="molecule type" value="Genomic_DNA"/>
</dbReference>
<evidence type="ECO:0000256" key="5">
    <source>
        <dbReference type="ARBA" id="ARBA00022884"/>
    </source>
</evidence>
<evidence type="ECO:0000256" key="1">
    <source>
        <dbReference type="ARBA" id="ARBA00002475"/>
    </source>
</evidence>
<evidence type="ECO:0000313" key="11">
    <source>
        <dbReference type="Proteomes" id="UP001214415"/>
    </source>
</evidence>
<dbReference type="SUPFAM" id="SSF54928">
    <property type="entry name" value="RNA-binding domain, RBD"/>
    <property type="match status" value="1"/>
</dbReference>
<evidence type="ECO:0000256" key="8">
    <source>
        <dbReference type="SAM" id="MobiDB-lite"/>
    </source>
</evidence>
<evidence type="ECO:0000256" key="7">
    <source>
        <dbReference type="PROSITE-ProRule" id="PRU00176"/>
    </source>
</evidence>
<gene>
    <name evidence="10" type="primary">NOP12</name>
    <name evidence="10" type="ORF">MEQU1_001999</name>
</gene>
<evidence type="ECO:0000256" key="3">
    <source>
        <dbReference type="ARBA" id="ARBA00007077"/>
    </source>
</evidence>
<protein>
    <recommendedName>
        <fullName evidence="4">Nucleolar protein 12</fullName>
    </recommendedName>
</protein>
<evidence type="ECO:0000313" key="10">
    <source>
        <dbReference type="EMBL" id="WFD23310.1"/>
    </source>
</evidence>
<dbReference type="PANTHER" id="PTHR23236">
    <property type="entry name" value="EUKARYOTIC TRANSLATION INITIATION FACTOR 4B/4H"/>
    <property type="match status" value="1"/>
</dbReference>
<dbReference type="PANTHER" id="PTHR23236:SF25">
    <property type="entry name" value="RNA-BINDING PROTEIN 34"/>
    <property type="match status" value="1"/>
</dbReference>
<evidence type="ECO:0000256" key="2">
    <source>
        <dbReference type="ARBA" id="ARBA00004604"/>
    </source>
</evidence>
<evidence type="ECO:0000256" key="4">
    <source>
        <dbReference type="ARBA" id="ARBA00015520"/>
    </source>
</evidence>
<reference evidence="10" key="1">
    <citation type="submission" date="2023-03" db="EMBL/GenBank/DDBJ databases">
        <title>Mating type loci evolution in Malassezia.</title>
        <authorList>
            <person name="Coelho M.A."/>
        </authorList>
    </citation>
    <scope>NUCLEOTIDE SEQUENCE</scope>
    <source>
        <strain evidence="10">CBS 12830</strain>
    </source>
</reference>
<dbReference type="GO" id="GO:0005730">
    <property type="term" value="C:nucleolus"/>
    <property type="evidence" value="ECO:0007669"/>
    <property type="project" value="UniProtKB-SubCell"/>
</dbReference>
<comment type="function">
    <text evidence="1">Involved in pre-25S rRNA processing.</text>
</comment>
<dbReference type="InterPro" id="IPR035979">
    <property type="entry name" value="RBD_domain_sf"/>
</dbReference>
<feature type="region of interest" description="Disordered" evidence="8">
    <location>
        <begin position="166"/>
        <end position="186"/>
    </location>
</feature>
<feature type="compositionally biased region" description="Basic and acidic residues" evidence="8">
    <location>
        <begin position="515"/>
        <end position="528"/>
    </location>
</feature>
<dbReference type="InterPro" id="IPR000504">
    <property type="entry name" value="RRM_dom"/>
</dbReference>
<organism evidence="10 11">
    <name type="scientific">Malassezia equina</name>
    <dbReference type="NCBI Taxonomy" id="1381935"/>
    <lineage>
        <taxon>Eukaryota</taxon>
        <taxon>Fungi</taxon>
        <taxon>Dikarya</taxon>
        <taxon>Basidiomycota</taxon>
        <taxon>Ustilaginomycotina</taxon>
        <taxon>Malasseziomycetes</taxon>
        <taxon>Malasseziales</taxon>
        <taxon>Malasseziaceae</taxon>
        <taxon>Malassezia</taxon>
    </lineage>
</organism>
<feature type="region of interest" description="Disordered" evidence="8">
    <location>
        <begin position="1"/>
        <end position="70"/>
    </location>
</feature>
<evidence type="ECO:0000259" key="9">
    <source>
        <dbReference type="PROSITE" id="PS50102"/>
    </source>
</evidence>
<dbReference type="InterPro" id="IPR012677">
    <property type="entry name" value="Nucleotide-bd_a/b_plait_sf"/>
</dbReference>
<keyword evidence="11" id="KW-1185">Reference proteome</keyword>
<feature type="compositionally biased region" description="Basic residues" evidence="8">
    <location>
        <begin position="559"/>
        <end position="569"/>
    </location>
</feature>
<keyword evidence="6" id="KW-0539">Nucleus</keyword>
<feature type="domain" description="RRM" evidence="9">
    <location>
        <begin position="320"/>
        <end position="456"/>
    </location>
</feature>
<comment type="similarity">
    <text evidence="3">Belongs to the RRM RBM34 family.</text>
</comment>
<dbReference type="AlphaFoldDB" id="A0AAF0ED05"/>
<dbReference type="GO" id="GO:0019843">
    <property type="term" value="F:rRNA binding"/>
    <property type="evidence" value="ECO:0007669"/>
    <property type="project" value="TreeGrafter"/>
</dbReference>
<comment type="subcellular location">
    <subcellularLocation>
        <location evidence="2">Nucleus</location>
        <location evidence="2">Nucleolus</location>
    </subcellularLocation>
</comment>
<dbReference type="Proteomes" id="UP001214415">
    <property type="component" value="Chromosome 3"/>
</dbReference>
<dbReference type="GO" id="GO:0000463">
    <property type="term" value="P:maturation of LSU-rRNA from tricistronic rRNA transcript (SSU-rRNA, 5.8S rRNA, LSU-rRNA)"/>
    <property type="evidence" value="ECO:0007669"/>
    <property type="project" value="TreeGrafter"/>
</dbReference>